<evidence type="ECO:0000313" key="2">
    <source>
        <dbReference type="EMBL" id="GGF65293.1"/>
    </source>
</evidence>
<dbReference type="RefSeq" id="WP_188579208.1">
    <property type="nucleotide sequence ID" value="NZ_BMCT01000003.1"/>
</dbReference>
<evidence type="ECO:0000256" key="1">
    <source>
        <dbReference type="SAM" id="MobiDB-lite"/>
    </source>
</evidence>
<sequence>MVDYIKSTLIKTLVVQRTESSGATGSEGAAAVPQPKPMSKEEREQFFAEGRERAQLILSDSLARLKASRVFMQTVIENFSTLGGPARASTAIDFDRRLERMIASYDKPQNSAVPDIVARAAELHIANIRGVDSLIHSVLTYNIALSFVEGVAKSEGALNHELETVTDPDDLQALRRISEDMNLFMDKFEPIVEVYPGLMEYELSNISDLYVIEGEIINKNEDGTYGFGVFSVKDKVTGDIYWNHDGGGVAIYHGPFGERIEVTLHT</sequence>
<comment type="caution">
    <text evidence="2">The sequence shown here is derived from an EMBL/GenBank/DDBJ whole genome shotgun (WGS) entry which is preliminary data.</text>
</comment>
<dbReference type="AlphaFoldDB" id="A0A917FBK0"/>
<dbReference type="Proteomes" id="UP000606044">
    <property type="component" value="Unassembled WGS sequence"/>
</dbReference>
<reference evidence="2" key="2">
    <citation type="submission" date="2020-09" db="EMBL/GenBank/DDBJ databases">
        <authorList>
            <person name="Sun Q."/>
            <person name="Sedlacek I."/>
        </authorList>
    </citation>
    <scope>NUCLEOTIDE SEQUENCE</scope>
    <source>
        <strain evidence="2">CCM 7897</strain>
    </source>
</reference>
<keyword evidence="3" id="KW-1185">Reference proteome</keyword>
<feature type="region of interest" description="Disordered" evidence="1">
    <location>
        <begin position="21"/>
        <end position="41"/>
    </location>
</feature>
<feature type="compositionally biased region" description="Low complexity" evidence="1">
    <location>
        <begin position="21"/>
        <end position="31"/>
    </location>
</feature>
<organism evidence="2 3">
    <name type="scientific">Azorhizobium oxalatiphilum</name>
    <dbReference type="NCBI Taxonomy" id="980631"/>
    <lineage>
        <taxon>Bacteria</taxon>
        <taxon>Pseudomonadati</taxon>
        <taxon>Pseudomonadota</taxon>
        <taxon>Alphaproteobacteria</taxon>
        <taxon>Hyphomicrobiales</taxon>
        <taxon>Xanthobacteraceae</taxon>
        <taxon>Azorhizobium</taxon>
    </lineage>
</organism>
<evidence type="ECO:0000313" key="3">
    <source>
        <dbReference type="Proteomes" id="UP000606044"/>
    </source>
</evidence>
<dbReference type="EMBL" id="BMCT01000003">
    <property type="protein sequence ID" value="GGF65293.1"/>
    <property type="molecule type" value="Genomic_DNA"/>
</dbReference>
<proteinExistence type="predicted"/>
<name>A0A917FBK0_9HYPH</name>
<accession>A0A917FBK0</accession>
<protein>
    <submittedName>
        <fullName evidence="2">Uncharacterized protein</fullName>
    </submittedName>
</protein>
<gene>
    <name evidence="2" type="ORF">GCM10007301_26320</name>
</gene>
<reference evidence="2" key="1">
    <citation type="journal article" date="2014" name="Int. J. Syst. Evol. Microbiol.">
        <title>Complete genome sequence of Corynebacterium casei LMG S-19264T (=DSM 44701T), isolated from a smear-ripened cheese.</title>
        <authorList>
            <consortium name="US DOE Joint Genome Institute (JGI-PGF)"/>
            <person name="Walter F."/>
            <person name="Albersmeier A."/>
            <person name="Kalinowski J."/>
            <person name="Ruckert C."/>
        </authorList>
    </citation>
    <scope>NUCLEOTIDE SEQUENCE</scope>
    <source>
        <strain evidence="2">CCM 7897</strain>
    </source>
</reference>